<dbReference type="EMBL" id="JAGTXO010000024">
    <property type="protein sequence ID" value="KAG8461763.1"/>
    <property type="molecule type" value="Genomic_DNA"/>
</dbReference>
<organism evidence="3 4">
    <name type="scientific">Diacronema lutheri</name>
    <name type="common">Unicellular marine alga</name>
    <name type="synonym">Monochrysis lutheri</name>
    <dbReference type="NCBI Taxonomy" id="2081491"/>
    <lineage>
        <taxon>Eukaryota</taxon>
        <taxon>Haptista</taxon>
        <taxon>Haptophyta</taxon>
        <taxon>Pavlovophyceae</taxon>
        <taxon>Pavlovales</taxon>
        <taxon>Pavlovaceae</taxon>
        <taxon>Diacronema</taxon>
    </lineage>
</organism>
<accession>A0A8J5X8H6</accession>
<sequence>MLKGRVEMGACLVAFMIGSAQSFARCAMRAPHGGVPPSRTSPICAPHGVIAPFPVMRADADDTVRLDDGIARVEQEIIRVQGEVEKVEAEANEVMAELAAIGMSKVSVIEHPAVVRLRDEKKQLRDEKNLLLEKLGRLESGVIAKALQVEQKQAKLPDVLFGQLRTATPRREYLTLAAVAEIFTAAGVPMRNTSMPRTFHLKLTSARFGLEPAGRSVQLAAVERYVDTSFQKKSGNRVGLALTFAQSGAGKSFLLQAINANLSRAGKVVVPITFNTFSPPRALGESTPGAAGEALGLRAAFAFFADFTDGGVVRKLWLDIVEALLADAALRVPSLRRVVEAIDYVKGQNKQLVLLVDEIAATGQITSVFGALSGVADYLVDQGRSVACVITGLGMREWAEAGINWDETTSKRPLSWIVLQPAVDGESQGRLEDEFQKAVLQWQKYQGLDENRLAHLARSVASYANGHWRTLEQMRDVLDRRPPDRLDAESAVRAESEVLAHAHRAADEYWEERTTSMGQHNRQMEMAFFLACGALRVRLMPADPMPVPGGSLIAYHRFDCSELGSVDGIPGKASGFVPLFALPYVRMWADATLEMSAEHHPRVVELARLHKGLIQLAREATPTSFEAVVALHERLRLVARDVMEGMLWQLQQGQRARIGSNVGERWPSEEELPSLSARGRLWKIAQGGFSGNGLHDYFDPTTTCSRHLVAGDVILPADDNPAFDVMVLVAGDGGQLGMRLVECKYGAKAATNFVLRRRDARKKVELLVEKYNGVLFSSSICSAAARWSMLPELVDADNVSVEFVVNGKWQDGMEEEPSRLSAQFGIHVSFERAPQRMSSVFERLAMLLMKFVPN</sequence>
<keyword evidence="4" id="KW-1185">Reference proteome</keyword>
<name>A0A8J5X8H6_DIALT</name>
<keyword evidence="2" id="KW-0732">Signal</keyword>
<evidence type="ECO:0000313" key="3">
    <source>
        <dbReference type="EMBL" id="KAG8461763.1"/>
    </source>
</evidence>
<feature type="signal peptide" evidence="2">
    <location>
        <begin position="1"/>
        <end position="22"/>
    </location>
</feature>
<keyword evidence="1" id="KW-0175">Coiled coil</keyword>
<protein>
    <recommendedName>
        <fullName evidence="5">AAA+ ATPase domain-containing protein</fullName>
    </recommendedName>
</protein>
<reference evidence="3" key="1">
    <citation type="submission" date="2021-05" db="EMBL/GenBank/DDBJ databases">
        <title>The genome of the haptophyte Pavlova lutheri (Diacronema luteri, Pavlovales) - a model for lipid biosynthesis in eukaryotic algae.</title>
        <authorList>
            <person name="Hulatt C.J."/>
            <person name="Posewitz M.C."/>
        </authorList>
    </citation>
    <scope>NUCLEOTIDE SEQUENCE</scope>
    <source>
        <strain evidence="3">NIVA-4/92</strain>
    </source>
</reference>
<feature type="chain" id="PRO_5035316644" description="AAA+ ATPase domain-containing protein" evidence="2">
    <location>
        <begin position="23"/>
        <end position="854"/>
    </location>
</feature>
<evidence type="ECO:0000256" key="1">
    <source>
        <dbReference type="SAM" id="Coils"/>
    </source>
</evidence>
<feature type="coiled-coil region" evidence="1">
    <location>
        <begin position="70"/>
        <end position="141"/>
    </location>
</feature>
<evidence type="ECO:0000313" key="4">
    <source>
        <dbReference type="Proteomes" id="UP000751190"/>
    </source>
</evidence>
<gene>
    <name evidence="3" type="ORF">KFE25_001381</name>
</gene>
<dbReference type="Proteomes" id="UP000751190">
    <property type="component" value="Unassembled WGS sequence"/>
</dbReference>
<proteinExistence type="predicted"/>
<evidence type="ECO:0008006" key="5">
    <source>
        <dbReference type="Google" id="ProtNLM"/>
    </source>
</evidence>
<dbReference type="AlphaFoldDB" id="A0A8J5X8H6"/>
<evidence type="ECO:0000256" key="2">
    <source>
        <dbReference type="SAM" id="SignalP"/>
    </source>
</evidence>
<comment type="caution">
    <text evidence="3">The sequence shown here is derived from an EMBL/GenBank/DDBJ whole genome shotgun (WGS) entry which is preliminary data.</text>
</comment>